<keyword evidence="1" id="KW-0812">Transmembrane</keyword>
<dbReference type="Proteomes" id="UP001304125">
    <property type="component" value="Chromosome"/>
</dbReference>
<dbReference type="RefSeq" id="WP_313498749.1">
    <property type="nucleotide sequence ID" value="NZ_CP134879.1"/>
</dbReference>
<keyword evidence="3" id="KW-1185">Reference proteome</keyword>
<feature type="transmembrane region" description="Helical" evidence="1">
    <location>
        <begin position="61"/>
        <end position="78"/>
    </location>
</feature>
<feature type="transmembrane region" description="Helical" evidence="1">
    <location>
        <begin position="90"/>
        <end position="108"/>
    </location>
</feature>
<keyword evidence="1" id="KW-1133">Transmembrane helix</keyword>
<accession>A0AA96F8M4</accession>
<gene>
    <name evidence="2" type="ORF">RN606_00550</name>
</gene>
<feature type="transmembrane region" description="Helical" evidence="1">
    <location>
        <begin position="138"/>
        <end position="157"/>
    </location>
</feature>
<dbReference type="EMBL" id="CP134879">
    <property type="protein sequence ID" value="WNM24670.1"/>
    <property type="molecule type" value="Genomic_DNA"/>
</dbReference>
<dbReference type="AlphaFoldDB" id="A0AA96F8M4"/>
<evidence type="ECO:0000313" key="2">
    <source>
        <dbReference type="EMBL" id="WNM24670.1"/>
    </source>
</evidence>
<name>A0AA96F8M4_9MICO</name>
<protein>
    <submittedName>
        <fullName evidence="2">Uncharacterized protein</fullName>
    </submittedName>
</protein>
<sequence length="360" mass="37945">MSAEQSAATEPVAAAEPSRIATDGANLLALDSTVAQALLGVFALTNVAFVVLTADRVVNPWISLMAVLLVLVAASLIVQGGPDPFPLRESWFVIGAVVLSTVMVSWNLPTTGDVGRAAWHHGADAWLLFFLAIRRRTGLAWVGFGLMAAVTAVWGATTDRGALEAALMLKTHLGTLVVASLFGAGLRRAARDINLFAELAERAAASSAEADARREIRRRRVAELVATATGPLRRIAAGGPYDEHDRTEFLAAEAALRDSVRARGLTMPAIVAATSAARRRGVDVTLLDDRGAAIMDGEVMTRLSREVTDALDAATDGSVTVRLLPAGRWALVTIVAQSSSHGSRVELDEAGLRVESDVAQ</sequence>
<organism evidence="2 3">
    <name type="scientific">Demequina capsici</name>
    <dbReference type="NCBI Taxonomy" id="3075620"/>
    <lineage>
        <taxon>Bacteria</taxon>
        <taxon>Bacillati</taxon>
        <taxon>Actinomycetota</taxon>
        <taxon>Actinomycetes</taxon>
        <taxon>Micrococcales</taxon>
        <taxon>Demequinaceae</taxon>
        <taxon>Demequina</taxon>
    </lineage>
</organism>
<reference evidence="2 3" key="1">
    <citation type="submission" date="2023-09" db="EMBL/GenBank/DDBJ databases">
        <title>Demequina sp. a novel bacteria isolated from Capsicum annuum.</title>
        <authorList>
            <person name="Humaira Z."/>
            <person name="Lee J."/>
            <person name="Cho D."/>
        </authorList>
    </citation>
    <scope>NUCLEOTIDE SEQUENCE [LARGE SCALE GENOMIC DNA]</scope>
    <source>
        <strain evidence="2 3">OYTSA14</strain>
    </source>
</reference>
<evidence type="ECO:0000313" key="3">
    <source>
        <dbReference type="Proteomes" id="UP001304125"/>
    </source>
</evidence>
<keyword evidence="1" id="KW-0472">Membrane</keyword>
<feature type="transmembrane region" description="Helical" evidence="1">
    <location>
        <begin position="34"/>
        <end position="54"/>
    </location>
</feature>
<evidence type="ECO:0000256" key="1">
    <source>
        <dbReference type="SAM" id="Phobius"/>
    </source>
</evidence>
<proteinExistence type="predicted"/>